<dbReference type="InterPro" id="IPR051804">
    <property type="entry name" value="Carb_Metab_Reg_Kinase/Isom"/>
</dbReference>
<sequence length="327" mass="37419">MYPIKFKNLYFEKIWGGRDLGLFRSNLPEGDIGESWDISCHPNGMSIVANGKFKDMRFDELIKQTGDKIVGTKIDKKNFPILVKIINATDKLSIQVHPDDRYANRVENQMGKTEAWYVIKAFPGASLIVGTKEGCTLEQFRNGISNGNLERYMNRIPVEKGDVYFIRSGMIHAICEGVILAEIQQSSDITYRVYDYNRGRELHVKKALDVVNLKLRGEKSTGLRVERQGFFKTYICISKEFSLELYDIYKEAVEISDKERFYIFTCVEGQGDIIYDNGAEPINVGDSILIPASLGEYRLRGNMKLVKSYVPDFEKVESEILKEVEKI</sequence>
<keyword evidence="2 5" id="KW-0862">Zinc</keyword>
<dbReference type="EMBL" id="CBXI010000013">
    <property type="protein sequence ID" value="CDL90925.1"/>
    <property type="molecule type" value="Genomic_DNA"/>
</dbReference>
<dbReference type="SUPFAM" id="SSF51182">
    <property type="entry name" value="RmlC-like cupins"/>
    <property type="match status" value="1"/>
</dbReference>
<evidence type="ECO:0000313" key="9">
    <source>
        <dbReference type="EMBL" id="CDL90925.1"/>
    </source>
</evidence>
<dbReference type="InterPro" id="IPR014628">
    <property type="entry name" value="Man6P_isomerase_Firm_short"/>
</dbReference>
<protein>
    <recommendedName>
        <fullName evidence="3">Phosphohexomutase</fullName>
    </recommendedName>
    <alternativeName>
        <fullName evidence="4">Phosphomannose isomerase</fullName>
    </alternativeName>
</protein>
<evidence type="ECO:0000256" key="2">
    <source>
        <dbReference type="ARBA" id="ARBA00022833"/>
    </source>
</evidence>
<dbReference type="InterPro" id="IPR014710">
    <property type="entry name" value="RmlC-like_jellyroll"/>
</dbReference>
<dbReference type="PANTHER" id="PTHR42742:SF3">
    <property type="entry name" value="FRUCTOKINASE"/>
    <property type="match status" value="1"/>
</dbReference>
<dbReference type="Gene3D" id="2.60.120.10">
    <property type="entry name" value="Jelly Rolls"/>
    <property type="match status" value="2"/>
</dbReference>
<keyword evidence="1 5" id="KW-0479">Metal-binding</keyword>
<dbReference type="GO" id="GO:0004476">
    <property type="term" value="F:mannose-6-phosphate isomerase activity"/>
    <property type="evidence" value="ECO:0007669"/>
    <property type="project" value="InterPro"/>
</dbReference>
<dbReference type="Proteomes" id="UP000019482">
    <property type="component" value="Unassembled WGS sequence"/>
</dbReference>
<evidence type="ECO:0000256" key="4">
    <source>
        <dbReference type="ARBA" id="ARBA00030762"/>
    </source>
</evidence>
<dbReference type="PIRSF" id="PIRSF036894">
    <property type="entry name" value="PMI_Firm_short"/>
    <property type="match status" value="1"/>
</dbReference>
<dbReference type="AlphaFoldDB" id="W6N4K6"/>
<evidence type="ECO:0000256" key="5">
    <source>
        <dbReference type="PIRSR" id="PIRSR036894-1"/>
    </source>
</evidence>
<feature type="binding site" evidence="5">
    <location>
        <position position="172"/>
    </location>
    <ligand>
        <name>Zn(2+)</name>
        <dbReference type="ChEBI" id="CHEBI:29105"/>
    </ligand>
</feature>
<feature type="binding site" evidence="5">
    <location>
        <position position="97"/>
    </location>
    <ligand>
        <name>Zn(2+)</name>
        <dbReference type="ChEBI" id="CHEBI:29105"/>
    </ligand>
</feature>
<feature type="active site" evidence="6">
    <location>
        <position position="192"/>
    </location>
</feature>
<evidence type="ECO:0000259" key="8">
    <source>
        <dbReference type="Pfam" id="PF21621"/>
    </source>
</evidence>
<dbReference type="InterPro" id="IPR011051">
    <property type="entry name" value="RmlC_Cupin_sf"/>
</dbReference>
<dbReference type="InterPro" id="IPR049071">
    <property type="entry name" value="MPI_cupin_dom"/>
</dbReference>
<reference evidence="9 10" key="1">
    <citation type="journal article" date="2015" name="Genome Announc.">
        <title>Draft Genome Sequence of Clostridium tyrobutyricum Strain DIVETGP, Isolated from Cow's Milk for Grana Padano Production.</title>
        <authorList>
            <person name="Soggiu A."/>
            <person name="Piras C."/>
            <person name="Gaiarsa S."/>
            <person name="Sassera D."/>
            <person name="Roncada P."/>
            <person name="Bendixen E."/>
            <person name="Brasca M."/>
            <person name="Bonizzi L."/>
        </authorList>
    </citation>
    <scope>NUCLEOTIDE SEQUENCE [LARGE SCALE GENOMIC DNA]</scope>
    <source>
        <strain evidence="9 10">DIVETGP</strain>
    </source>
</reference>
<dbReference type="GeneID" id="29418073"/>
<accession>W6N4K6</accession>
<organism evidence="9 10">
    <name type="scientific">Clostridium tyrobutyricum DIVETGP</name>
    <dbReference type="NCBI Taxonomy" id="1408889"/>
    <lineage>
        <taxon>Bacteria</taxon>
        <taxon>Bacillati</taxon>
        <taxon>Bacillota</taxon>
        <taxon>Clostridia</taxon>
        <taxon>Eubacteriales</taxon>
        <taxon>Clostridiaceae</taxon>
        <taxon>Clostridium</taxon>
    </lineage>
</organism>
<keyword evidence="9" id="KW-0413">Isomerase</keyword>
<dbReference type="CDD" id="cd07010">
    <property type="entry name" value="cupin_PMI_type_I_N_bac"/>
    <property type="match status" value="1"/>
</dbReference>
<dbReference type="GO" id="GO:0008270">
    <property type="term" value="F:zinc ion binding"/>
    <property type="evidence" value="ECO:0007669"/>
    <property type="project" value="InterPro"/>
</dbReference>
<dbReference type="InterPro" id="IPR046457">
    <property type="entry name" value="PMI_typeI_cat"/>
</dbReference>
<name>W6N4K6_CLOTY</name>
<dbReference type="OrthoDB" id="9808275at2"/>
<feature type="domain" description="Mannose-6-phosphate isomerase cupin" evidence="8">
    <location>
        <begin position="233"/>
        <end position="310"/>
    </location>
</feature>
<comment type="cofactor">
    <cofactor evidence="5">
        <name>Zn(2+)</name>
        <dbReference type="ChEBI" id="CHEBI:29105"/>
    </cofactor>
    <text evidence="5">Binds 1 zinc ion per subunit.</text>
</comment>
<dbReference type="GO" id="GO:0005975">
    <property type="term" value="P:carbohydrate metabolic process"/>
    <property type="evidence" value="ECO:0007669"/>
    <property type="project" value="InterPro"/>
</dbReference>
<comment type="caution">
    <text evidence="9">The sequence shown here is derived from an EMBL/GenBank/DDBJ whole genome shotgun (WGS) entry which is preliminary data.</text>
</comment>
<gene>
    <name evidence="9" type="ORF">CTDIVETGP_0995</name>
</gene>
<evidence type="ECO:0000256" key="1">
    <source>
        <dbReference type="ARBA" id="ARBA00022723"/>
    </source>
</evidence>
<proteinExistence type="predicted"/>
<evidence type="ECO:0000313" key="10">
    <source>
        <dbReference type="Proteomes" id="UP000019482"/>
    </source>
</evidence>
<evidence type="ECO:0000256" key="3">
    <source>
        <dbReference type="ARBA" id="ARBA00029741"/>
    </source>
</evidence>
<keyword evidence="10" id="KW-1185">Reference proteome</keyword>
<dbReference type="Pfam" id="PF20511">
    <property type="entry name" value="PMI_typeI_cat"/>
    <property type="match status" value="1"/>
</dbReference>
<dbReference type="PANTHER" id="PTHR42742">
    <property type="entry name" value="TRANSCRIPTIONAL REPRESSOR MPRA"/>
    <property type="match status" value="1"/>
</dbReference>
<dbReference type="Pfam" id="PF21621">
    <property type="entry name" value="MPI_cupin_dom"/>
    <property type="match status" value="1"/>
</dbReference>
<dbReference type="RefSeq" id="WP_017753261.1">
    <property type="nucleotide sequence ID" value="NZ_CBXI010000013.1"/>
</dbReference>
<feature type="domain" description="Phosphomannose isomerase type I catalytic" evidence="7">
    <location>
        <begin position="6"/>
        <end position="109"/>
    </location>
</feature>
<evidence type="ECO:0000256" key="6">
    <source>
        <dbReference type="PIRSR" id="PIRSR036894-2"/>
    </source>
</evidence>
<evidence type="ECO:0000259" key="7">
    <source>
        <dbReference type="Pfam" id="PF20511"/>
    </source>
</evidence>
<feature type="binding site" evidence="5">
    <location>
        <position position="114"/>
    </location>
    <ligand>
        <name>Zn(2+)</name>
        <dbReference type="ChEBI" id="CHEBI:29105"/>
    </ligand>
</feature>